<feature type="compositionally biased region" description="Low complexity" evidence="5">
    <location>
        <begin position="869"/>
        <end position="880"/>
    </location>
</feature>
<evidence type="ECO:0000259" key="6">
    <source>
        <dbReference type="PROSITE" id="PS50089"/>
    </source>
</evidence>
<dbReference type="GeneID" id="30962806"/>
<dbReference type="InParanoid" id="A0A1D2VI74"/>
<dbReference type="OrthoDB" id="3980884at2759"/>
<feature type="compositionally biased region" description="Polar residues" evidence="5">
    <location>
        <begin position="1110"/>
        <end position="1120"/>
    </location>
</feature>
<feature type="compositionally biased region" description="Low complexity" evidence="5">
    <location>
        <begin position="175"/>
        <end position="251"/>
    </location>
</feature>
<feature type="compositionally biased region" description="Low complexity" evidence="5">
    <location>
        <begin position="539"/>
        <end position="562"/>
    </location>
</feature>
<dbReference type="Gene3D" id="3.30.40.10">
    <property type="entry name" value="Zinc/RING finger domain, C3HC4 (zinc finger)"/>
    <property type="match status" value="1"/>
</dbReference>
<feature type="compositionally biased region" description="Low complexity" evidence="5">
    <location>
        <begin position="418"/>
        <end position="488"/>
    </location>
</feature>
<name>A0A1D2VI74_9ASCO</name>
<feature type="compositionally biased region" description="Polar residues" evidence="5">
    <location>
        <begin position="706"/>
        <end position="720"/>
    </location>
</feature>
<feature type="region of interest" description="Disordered" evidence="5">
    <location>
        <begin position="346"/>
        <end position="380"/>
    </location>
</feature>
<dbReference type="PANTHER" id="PTHR14155:SF627">
    <property type="entry name" value="OS06G0192800 PROTEIN"/>
    <property type="match status" value="1"/>
</dbReference>
<feature type="compositionally biased region" description="Low complexity" evidence="5">
    <location>
        <begin position="44"/>
        <end position="97"/>
    </location>
</feature>
<feature type="region of interest" description="Disordered" evidence="5">
    <location>
        <begin position="146"/>
        <end position="251"/>
    </location>
</feature>
<feature type="compositionally biased region" description="Basic residues" evidence="5">
    <location>
        <begin position="906"/>
        <end position="918"/>
    </location>
</feature>
<dbReference type="CDD" id="cd16461">
    <property type="entry name" value="RING-H2_EL5-like"/>
    <property type="match status" value="1"/>
</dbReference>
<feature type="region of interest" description="Disordered" evidence="5">
    <location>
        <begin position="937"/>
        <end position="1034"/>
    </location>
</feature>
<protein>
    <recommendedName>
        <fullName evidence="6">RING-type domain-containing protein</fullName>
    </recommendedName>
</protein>
<evidence type="ECO:0000313" key="8">
    <source>
        <dbReference type="Proteomes" id="UP000095038"/>
    </source>
</evidence>
<evidence type="ECO:0000256" key="5">
    <source>
        <dbReference type="SAM" id="MobiDB-lite"/>
    </source>
</evidence>
<feature type="region of interest" description="Disordered" evidence="5">
    <location>
        <begin position="867"/>
        <end position="918"/>
    </location>
</feature>
<dbReference type="PROSITE" id="PS50089">
    <property type="entry name" value="ZF_RING_2"/>
    <property type="match status" value="1"/>
</dbReference>
<evidence type="ECO:0000313" key="7">
    <source>
        <dbReference type="EMBL" id="ODV61315.1"/>
    </source>
</evidence>
<dbReference type="PANTHER" id="PTHR14155">
    <property type="entry name" value="RING FINGER DOMAIN-CONTAINING"/>
    <property type="match status" value="1"/>
</dbReference>
<evidence type="ECO:0000256" key="2">
    <source>
        <dbReference type="ARBA" id="ARBA00022771"/>
    </source>
</evidence>
<organism evidence="7 8">
    <name type="scientific">Ascoidea rubescens DSM 1968</name>
    <dbReference type="NCBI Taxonomy" id="1344418"/>
    <lineage>
        <taxon>Eukaryota</taxon>
        <taxon>Fungi</taxon>
        <taxon>Dikarya</taxon>
        <taxon>Ascomycota</taxon>
        <taxon>Saccharomycotina</taxon>
        <taxon>Saccharomycetes</taxon>
        <taxon>Ascoideaceae</taxon>
        <taxon>Ascoidea</taxon>
    </lineage>
</organism>
<feature type="region of interest" description="Disordered" evidence="5">
    <location>
        <begin position="535"/>
        <end position="564"/>
    </location>
</feature>
<sequence length="1318" mass="145508">MGQSISRNYSSSSTPSNSTSQFQSHNPTASSTLSNHSNRHSVSSQINQRVRIRNRNIGNTTTGSTMDFSSNRNAINNDTNTTITTNSPSTTTNNGPNLGTFISDIAFNPDANPSASNLQQTNLSFNVHPSSSSAISNSANSALPSALPTFDSPNSLPSSTTQSVSRSSLRRRRSNSLTRANSISNSITNTNNADPRPNNEFNINDTNNGNNTTANPTTSTNANLTSSSNSSSSSNLVSNNTSNNSTTNFLNSNFQSLNAFSRRNTRRRFNSVISSISNSMSHNNSNDNSYNTNNSNYNNSSNNIHSHSNSSSLSSPTINSIPNSLPNRSSFHSLFNSLDSTSVSYPPPVNNHQISDSFPLNNLRLARPNNPTTSTNESPITTTAGIEVTSTTSRLPDSSFPILNNSNVSPINNISPPEIHTQDSNPIHNTENNNNNTQTTDTNTENNNINNNNSSANSNANVNNPINLNNHTSTTTTTITNNSPANPAETESFQNQADMLSRLLEIAATSTLLTMVGSATDFQGTRIDNRNLIETQNRSNQSNHSPTNNNNNSTNGHLTHNSQSPLSLVTNSISHLINRNTNHNNSTLADGSDSTFQEFISALHNGLLANELSSSVRNTLNRRNRERNQTETPNVTDQSYNETARNQPMSFFRAFRFDSMNQETEQENSLIPVIIVAVRSIPSGPPEDDDITSSLRASLLRNDLTTDSNDLENTNSSSGIATDINIDRDDHHDNNHNEDNNNTQNNNDIENNSSTVVDNGNSETVDTDSPMTDFLSNNNNHENERRNFSEEINSNSINANQFDSTSINRTVTASSSFNSLDYHTRPVDHILPISRSESRRRFYSPLYSSSNRSGRSFRHLTGSPLARYSSSVNDINNSDNSNDEDDSLIRNSGPTDSRDNSQFLFFRRRRQHGRRSNRSRSVFNFDNLSSHNVTRLRNDINDTDSNISPTTDFSRDISSNNGPITNQTNNPINNPINDSTNNPINDFSSAINDTSTNSINNPINNIRNNSNGDNNTNTTGETTENNANSSANDRTDEARQWVIFVVGNSYAQDHPILTAPSLMTENPTYEDLLALQNLLGNVKQPTVTQAEVDEAGGLLKVHIRNDTKLESNPSSIGSSDESMEIDSENRLENSSFIADKGKSKESEQNDQESFSSRKRISSYIPSYFKKHEKSKSKSSLDVIKTKLKESHSYEELSHKIKSKEKRQTMYEDVQKKKKNTVDKDVNENNNNNKNRDRDINNNNVYVNKTDKCAICLTEYEADDIARKLRKCEHMFHKDCIDIWLTTGKNSCPLCRTKGVNELKSSAPEAEVAAGENIL</sequence>
<feature type="region of interest" description="Disordered" evidence="5">
    <location>
        <begin position="418"/>
        <end position="491"/>
    </location>
</feature>
<dbReference type="EMBL" id="KV454479">
    <property type="protein sequence ID" value="ODV61315.1"/>
    <property type="molecule type" value="Genomic_DNA"/>
</dbReference>
<keyword evidence="1" id="KW-0479">Metal-binding</keyword>
<feature type="region of interest" description="Disordered" evidence="5">
    <location>
        <begin position="1106"/>
        <end position="1157"/>
    </location>
</feature>
<feature type="compositionally biased region" description="Low complexity" evidence="5">
    <location>
        <begin position="359"/>
        <end position="380"/>
    </location>
</feature>
<dbReference type="InterPro" id="IPR001841">
    <property type="entry name" value="Znf_RING"/>
</dbReference>
<feature type="compositionally biased region" description="Low complexity" evidence="5">
    <location>
        <begin position="960"/>
        <end position="1030"/>
    </location>
</feature>
<dbReference type="SMART" id="SM00184">
    <property type="entry name" value="RING"/>
    <property type="match status" value="1"/>
</dbReference>
<proteinExistence type="predicted"/>
<feature type="compositionally biased region" description="Polar residues" evidence="5">
    <location>
        <begin position="346"/>
        <end position="358"/>
    </location>
</feature>
<gene>
    <name evidence="7" type="ORF">ASCRUDRAFT_141182</name>
</gene>
<feature type="compositionally biased region" description="Polar residues" evidence="5">
    <location>
        <begin position="943"/>
        <end position="959"/>
    </location>
</feature>
<feature type="compositionally biased region" description="Polar residues" evidence="5">
    <location>
        <begin position="889"/>
        <end position="903"/>
    </location>
</feature>
<dbReference type="InterPro" id="IPR053238">
    <property type="entry name" value="RING-H2_zinc_finger"/>
</dbReference>
<feature type="domain" description="RING-type" evidence="6">
    <location>
        <begin position="1252"/>
        <end position="1295"/>
    </location>
</feature>
<feature type="compositionally biased region" description="Low complexity" evidence="5">
    <location>
        <begin position="740"/>
        <end position="752"/>
    </location>
</feature>
<evidence type="ECO:0000256" key="3">
    <source>
        <dbReference type="ARBA" id="ARBA00022833"/>
    </source>
</evidence>
<feature type="compositionally biased region" description="Low complexity" evidence="5">
    <location>
        <begin position="146"/>
        <end position="167"/>
    </location>
</feature>
<keyword evidence="2 4" id="KW-0863">Zinc-finger</keyword>
<keyword evidence="3" id="KW-0862">Zinc</keyword>
<dbReference type="InterPro" id="IPR013083">
    <property type="entry name" value="Znf_RING/FYVE/PHD"/>
</dbReference>
<dbReference type="Proteomes" id="UP000095038">
    <property type="component" value="Unassembled WGS sequence"/>
</dbReference>
<feature type="region of interest" description="Disordered" evidence="5">
    <location>
        <begin position="621"/>
        <end position="640"/>
    </location>
</feature>
<dbReference type="GO" id="GO:0008270">
    <property type="term" value="F:zinc ion binding"/>
    <property type="evidence" value="ECO:0007669"/>
    <property type="project" value="UniProtKB-KW"/>
</dbReference>
<feature type="region of interest" description="Disordered" evidence="5">
    <location>
        <begin position="277"/>
        <end position="321"/>
    </location>
</feature>
<feature type="region of interest" description="Disordered" evidence="5">
    <location>
        <begin position="706"/>
        <end position="782"/>
    </location>
</feature>
<dbReference type="STRING" id="1344418.A0A1D2VI74"/>
<feature type="compositionally biased region" description="Basic and acidic residues" evidence="5">
    <location>
        <begin position="1213"/>
        <end position="1226"/>
    </location>
</feature>
<dbReference type="RefSeq" id="XP_020047622.1">
    <property type="nucleotide sequence ID" value="XM_020189170.1"/>
</dbReference>
<evidence type="ECO:0000256" key="4">
    <source>
        <dbReference type="PROSITE-ProRule" id="PRU00175"/>
    </source>
</evidence>
<reference evidence="8" key="1">
    <citation type="submission" date="2016-05" db="EMBL/GenBank/DDBJ databases">
        <title>Comparative genomics of biotechnologically important yeasts.</title>
        <authorList>
            <consortium name="DOE Joint Genome Institute"/>
            <person name="Riley R."/>
            <person name="Haridas S."/>
            <person name="Wolfe K.H."/>
            <person name="Lopes M.R."/>
            <person name="Hittinger C.T."/>
            <person name="Goker M."/>
            <person name="Salamov A."/>
            <person name="Wisecaver J."/>
            <person name="Long T.M."/>
            <person name="Aerts A.L."/>
            <person name="Barry K."/>
            <person name="Choi C."/>
            <person name="Clum A."/>
            <person name="Coughlan A.Y."/>
            <person name="Deshpande S."/>
            <person name="Douglass A.P."/>
            <person name="Hanson S.J."/>
            <person name="Klenk H.-P."/>
            <person name="Labutti K."/>
            <person name="Lapidus A."/>
            <person name="Lindquist E."/>
            <person name="Lipzen A."/>
            <person name="Meier-Kolthoff J.P."/>
            <person name="Ohm R.A."/>
            <person name="Otillar R.P."/>
            <person name="Pangilinan J."/>
            <person name="Peng Y."/>
            <person name="Rokas A."/>
            <person name="Rosa C.A."/>
            <person name="Scheuner C."/>
            <person name="Sibirny A.A."/>
            <person name="Slot J.C."/>
            <person name="Stielow J.B."/>
            <person name="Sun H."/>
            <person name="Kurtzman C.P."/>
            <person name="Blackwell M."/>
            <person name="Grigoriev I.V."/>
            <person name="Jeffries T.W."/>
        </authorList>
    </citation>
    <scope>NUCLEOTIDE SEQUENCE [LARGE SCALE GENOMIC DNA]</scope>
    <source>
        <strain evidence="8">DSM 1968</strain>
    </source>
</reference>
<feature type="region of interest" description="Disordered" evidence="5">
    <location>
        <begin position="1"/>
        <end position="97"/>
    </location>
</feature>
<evidence type="ECO:0000256" key="1">
    <source>
        <dbReference type="ARBA" id="ARBA00022723"/>
    </source>
</evidence>
<feature type="compositionally biased region" description="Polar residues" evidence="5">
    <location>
        <begin position="25"/>
        <end position="43"/>
    </location>
</feature>
<dbReference type="Pfam" id="PF13639">
    <property type="entry name" value="zf-RING_2"/>
    <property type="match status" value="1"/>
</dbReference>
<keyword evidence="8" id="KW-1185">Reference proteome</keyword>
<feature type="compositionally biased region" description="Polar residues" evidence="5">
    <location>
        <begin position="753"/>
        <end position="770"/>
    </location>
</feature>
<feature type="region of interest" description="Disordered" evidence="5">
    <location>
        <begin position="1213"/>
        <end position="1241"/>
    </location>
</feature>
<accession>A0A1D2VI74</accession>
<dbReference type="SUPFAM" id="SSF57850">
    <property type="entry name" value="RING/U-box"/>
    <property type="match status" value="1"/>
</dbReference>
<feature type="compositionally biased region" description="Basic and acidic residues" evidence="5">
    <location>
        <begin position="725"/>
        <end position="739"/>
    </location>
</feature>
<feature type="compositionally biased region" description="Low complexity" evidence="5">
    <location>
        <begin position="1"/>
        <end position="24"/>
    </location>
</feature>